<name>A0A915EBF2_9BILA</name>
<accession>A0A915EBF2</accession>
<feature type="compositionally biased region" description="Low complexity" evidence="1">
    <location>
        <begin position="219"/>
        <end position="231"/>
    </location>
</feature>
<feature type="compositionally biased region" description="Basic and acidic residues" evidence="1">
    <location>
        <begin position="136"/>
        <end position="164"/>
    </location>
</feature>
<reference evidence="3" key="1">
    <citation type="submission" date="2022-11" db="UniProtKB">
        <authorList>
            <consortium name="WormBaseParasite"/>
        </authorList>
    </citation>
    <scope>IDENTIFICATION</scope>
</reference>
<evidence type="ECO:0000313" key="3">
    <source>
        <dbReference type="WBParaSite" id="jg4564.1"/>
    </source>
</evidence>
<feature type="compositionally biased region" description="Basic residues" evidence="1">
    <location>
        <begin position="177"/>
        <end position="190"/>
    </location>
</feature>
<feature type="compositionally biased region" description="Pro residues" evidence="1">
    <location>
        <begin position="82"/>
        <end position="91"/>
    </location>
</feature>
<feature type="region of interest" description="Disordered" evidence="1">
    <location>
        <begin position="16"/>
        <end position="40"/>
    </location>
</feature>
<organism evidence="2 3">
    <name type="scientific">Ditylenchus dipsaci</name>
    <dbReference type="NCBI Taxonomy" id="166011"/>
    <lineage>
        <taxon>Eukaryota</taxon>
        <taxon>Metazoa</taxon>
        <taxon>Ecdysozoa</taxon>
        <taxon>Nematoda</taxon>
        <taxon>Chromadorea</taxon>
        <taxon>Rhabditida</taxon>
        <taxon>Tylenchina</taxon>
        <taxon>Tylenchomorpha</taxon>
        <taxon>Sphaerularioidea</taxon>
        <taxon>Anguinidae</taxon>
        <taxon>Anguininae</taxon>
        <taxon>Ditylenchus</taxon>
    </lineage>
</organism>
<sequence length="299" mass="32917">MLCSGHCGLYLDLPSPLSSAVSRSSSSSGDIDASLEPREANVSPKGLVDRILGQLPLNTPTDVRQTITVALSKIPVSNASTPIPPMSPETPQPTAATPGLSLPASGTPDSKAQIASHVSAFQRLLQWLGYAKSSQKNELKKDASHHTEHSKEHDKEHHEKEHSKEHHKKSHENSHDGKKHHSSEKMHKKPRESVNKLLKKLGLSKSNESDESKHHHHNSSSSSSSSSSSASESKETKETHKGGHKEKHFGHRDSHEFQKKYGHQHSGAHSAEKSHKKNSKESAEKTKYKDAIKNLRHVY</sequence>
<dbReference type="AlphaFoldDB" id="A0A915EBF2"/>
<dbReference type="Proteomes" id="UP000887574">
    <property type="component" value="Unplaced"/>
</dbReference>
<proteinExistence type="predicted"/>
<feature type="region of interest" description="Disordered" evidence="1">
    <location>
        <begin position="136"/>
        <end position="299"/>
    </location>
</feature>
<feature type="compositionally biased region" description="Low complexity" evidence="1">
    <location>
        <begin position="16"/>
        <end position="28"/>
    </location>
</feature>
<feature type="compositionally biased region" description="Basic and acidic residues" evidence="1">
    <location>
        <begin position="232"/>
        <end position="241"/>
    </location>
</feature>
<evidence type="ECO:0000256" key="1">
    <source>
        <dbReference type="SAM" id="MobiDB-lite"/>
    </source>
</evidence>
<feature type="compositionally biased region" description="Basic and acidic residues" evidence="1">
    <location>
        <begin position="279"/>
        <end position="293"/>
    </location>
</feature>
<feature type="region of interest" description="Disordered" evidence="1">
    <location>
        <begin position="77"/>
        <end position="111"/>
    </location>
</feature>
<evidence type="ECO:0000313" key="2">
    <source>
        <dbReference type="Proteomes" id="UP000887574"/>
    </source>
</evidence>
<keyword evidence="2" id="KW-1185">Reference proteome</keyword>
<protein>
    <submittedName>
        <fullName evidence="3">Uncharacterized protein</fullName>
    </submittedName>
</protein>
<dbReference type="WBParaSite" id="jg4564.1">
    <property type="protein sequence ID" value="jg4564.1"/>
    <property type="gene ID" value="jg4564"/>
</dbReference>